<accession>A0A7X8XUD3</accession>
<dbReference type="PANTHER" id="PTHR11136:SF0">
    <property type="entry name" value="DIHYDROFOLATE SYNTHETASE-RELATED"/>
    <property type="match status" value="1"/>
</dbReference>
<dbReference type="PROSITE" id="PS01011">
    <property type="entry name" value="FOLYLPOLYGLU_SYNT_1"/>
    <property type="match status" value="1"/>
</dbReference>
<comment type="catalytic activity">
    <reaction evidence="21">
        <text>7,8-dihydropteroate + L-glutamate + ATP = 7,8-dihydrofolate + ADP + phosphate + H(+)</text>
        <dbReference type="Rhea" id="RHEA:23584"/>
        <dbReference type="ChEBI" id="CHEBI:15378"/>
        <dbReference type="ChEBI" id="CHEBI:17839"/>
        <dbReference type="ChEBI" id="CHEBI:29985"/>
        <dbReference type="ChEBI" id="CHEBI:30616"/>
        <dbReference type="ChEBI" id="CHEBI:43474"/>
        <dbReference type="ChEBI" id="CHEBI:57451"/>
        <dbReference type="ChEBI" id="CHEBI:456216"/>
        <dbReference type="EC" id="6.3.2.12"/>
    </reaction>
</comment>
<feature type="domain" description="Mur ligase C-terminal" evidence="23">
    <location>
        <begin position="295"/>
        <end position="412"/>
    </location>
</feature>
<keyword evidence="11 22" id="KW-0547">Nucleotide-binding</keyword>
<evidence type="ECO:0000256" key="4">
    <source>
        <dbReference type="ARBA" id="ARBA00005150"/>
    </source>
</evidence>
<dbReference type="EC" id="6.3.2.17" evidence="7"/>
<evidence type="ECO:0000256" key="15">
    <source>
        <dbReference type="ARBA" id="ARBA00030048"/>
    </source>
</evidence>
<dbReference type="NCBIfam" id="TIGR01499">
    <property type="entry name" value="folC"/>
    <property type="match status" value="1"/>
</dbReference>
<dbReference type="PROSITE" id="PS01012">
    <property type="entry name" value="FOLYLPOLYGLU_SYNT_2"/>
    <property type="match status" value="1"/>
</dbReference>
<dbReference type="GO" id="GO:0004326">
    <property type="term" value="F:tetrahydrofolylpolyglutamate synthase activity"/>
    <property type="evidence" value="ECO:0007669"/>
    <property type="project" value="UniProtKB-EC"/>
</dbReference>
<dbReference type="GO" id="GO:0046656">
    <property type="term" value="P:folic acid biosynthetic process"/>
    <property type="evidence" value="ECO:0007669"/>
    <property type="project" value="UniProtKB-KW"/>
</dbReference>
<evidence type="ECO:0000256" key="5">
    <source>
        <dbReference type="ARBA" id="ARBA00008276"/>
    </source>
</evidence>
<dbReference type="GO" id="GO:0008841">
    <property type="term" value="F:dihydrofolate synthase activity"/>
    <property type="evidence" value="ECO:0007669"/>
    <property type="project" value="UniProtKB-EC"/>
</dbReference>
<comment type="pathway">
    <text evidence="4">Cofactor biosynthesis; tetrahydrofolylpolyglutamate biosynthesis.</text>
</comment>
<dbReference type="Gene3D" id="3.40.1190.10">
    <property type="entry name" value="Mur-like, catalytic domain"/>
    <property type="match status" value="1"/>
</dbReference>
<dbReference type="FunFam" id="3.40.1190.10:FF:000011">
    <property type="entry name" value="Folylpolyglutamate synthase/dihydrofolate synthase"/>
    <property type="match status" value="1"/>
</dbReference>
<evidence type="ECO:0000256" key="6">
    <source>
        <dbReference type="ARBA" id="ARBA00013023"/>
    </source>
</evidence>
<evidence type="ECO:0000259" key="23">
    <source>
        <dbReference type="Pfam" id="PF02875"/>
    </source>
</evidence>
<evidence type="ECO:0000256" key="13">
    <source>
        <dbReference type="ARBA" id="ARBA00022842"/>
    </source>
</evidence>
<keyword evidence="14" id="KW-0289">Folate biosynthesis</keyword>
<comment type="catalytic activity">
    <reaction evidence="20">
        <text>(6R)-5,10-methylenetetrahydrofolyl-(gamma-L-Glu)(n) + L-glutamate + ATP = (6R)-5,10-methylenetetrahydrofolyl-(gamma-L-Glu)(n+1) + ADP + phosphate + H(+)</text>
        <dbReference type="Rhea" id="RHEA:51912"/>
        <dbReference type="Rhea" id="RHEA-COMP:13257"/>
        <dbReference type="Rhea" id="RHEA-COMP:13258"/>
        <dbReference type="ChEBI" id="CHEBI:15378"/>
        <dbReference type="ChEBI" id="CHEBI:29985"/>
        <dbReference type="ChEBI" id="CHEBI:30616"/>
        <dbReference type="ChEBI" id="CHEBI:43474"/>
        <dbReference type="ChEBI" id="CHEBI:136572"/>
        <dbReference type="ChEBI" id="CHEBI:456216"/>
        <dbReference type="EC" id="6.3.2.17"/>
    </reaction>
</comment>
<dbReference type="InterPro" id="IPR001645">
    <property type="entry name" value="Folylpolyglutamate_synth"/>
</dbReference>
<dbReference type="EC" id="6.3.2.12" evidence="6"/>
<evidence type="ECO:0000256" key="12">
    <source>
        <dbReference type="ARBA" id="ARBA00022840"/>
    </source>
</evidence>
<evidence type="ECO:0000256" key="14">
    <source>
        <dbReference type="ARBA" id="ARBA00022909"/>
    </source>
</evidence>
<evidence type="ECO:0000256" key="20">
    <source>
        <dbReference type="ARBA" id="ARBA00049035"/>
    </source>
</evidence>
<dbReference type="InterPro" id="IPR013221">
    <property type="entry name" value="Mur_ligase_cen"/>
</dbReference>
<sequence>MTYQETLDFLFAQLPMFQREGKSAFKKDLTNTIALCKALGHPEKKFKSIHVAGTNGKGSSSHLTASILQESGLKVGLYTSPHLKSFTERIRINGLNISEQKVIDFVEEIKPIIEEVQPSFFELTVAMAFDHFAKENVDVAVIEVGLGGRLDSTNVISPEACLITNIGLDHMDMLGTTLRQISKEKAGIIKSETPVVISQKQVETSPIFLEVAQEKNAPLIFAENHFSWDVNNLLKDGKEYLHDVEIGVKGNYQRHNVIGVIALMKVLNDHQLFKVTSDQISLGLKKVVENTGLKGRWQILQQSPKVITDVGHNEDGWKFVLGQIAEETFEKLHIVLGVVKEKDLPNMLSKLPSNAYYYYCKPNVPRGLEAKILEEEAKKLGLEGIRVDDVNQAIVKAKDQANANDLIFIGGSTFVVAEVNEL</sequence>
<organism evidence="25 26">
    <name type="scientific">Flammeovirga agarivorans</name>
    <dbReference type="NCBI Taxonomy" id="2726742"/>
    <lineage>
        <taxon>Bacteria</taxon>
        <taxon>Pseudomonadati</taxon>
        <taxon>Bacteroidota</taxon>
        <taxon>Cytophagia</taxon>
        <taxon>Cytophagales</taxon>
        <taxon>Flammeovirgaceae</taxon>
        <taxon>Flammeovirga</taxon>
    </lineage>
</organism>
<dbReference type="InterPro" id="IPR036615">
    <property type="entry name" value="Mur_ligase_C_dom_sf"/>
</dbReference>
<keyword evidence="26" id="KW-1185">Reference proteome</keyword>
<reference evidence="25 26" key="1">
    <citation type="submission" date="2020-04" db="EMBL/GenBank/DDBJ databases">
        <title>Flammeovirga sp. SR4, a novel species isolated from seawater.</title>
        <authorList>
            <person name="Wang X."/>
        </authorList>
    </citation>
    <scope>NUCLEOTIDE SEQUENCE [LARGE SCALE GENOMIC DNA]</scope>
    <source>
        <strain evidence="25 26">SR4</strain>
    </source>
</reference>
<dbReference type="PANTHER" id="PTHR11136">
    <property type="entry name" value="FOLYLPOLYGLUTAMATE SYNTHASE-RELATED"/>
    <property type="match status" value="1"/>
</dbReference>
<dbReference type="Pfam" id="PF02875">
    <property type="entry name" value="Mur_ligase_C"/>
    <property type="match status" value="1"/>
</dbReference>
<gene>
    <name evidence="25" type="ORF">HGP29_03675</name>
</gene>
<dbReference type="InterPro" id="IPR004101">
    <property type="entry name" value="Mur_ligase_C"/>
</dbReference>
<evidence type="ECO:0000256" key="17">
    <source>
        <dbReference type="ARBA" id="ARBA00032510"/>
    </source>
</evidence>
<dbReference type="SUPFAM" id="SSF53623">
    <property type="entry name" value="MurD-like peptide ligases, catalytic domain"/>
    <property type="match status" value="1"/>
</dbReference>
<evidence type="ECO:0000256" key="7">
    <source>
        <dbReference type="ARBA" id="ARBA00013025"/>
    </source>
</evidence>
<dbReference type="InterPro" id="IPR036565">
    <property type="entry name" value="Mur-like_cat_sf"/>
</dbReference>
<keyword evidence="12 22" id="KW-0067">ATP-binding</keyword>
<dbReference type="GO" id="GO:0005524">
    <property type="term" value="F:ATP binding"/>
    <property type="evidence" value="ECO:0007669"/>
    <property type="project" value="UniProtKB-KW"/>
</dbReference>
<keyword evidence="9 22" id="KW-0436">Ligase</keyword>
<dbReference type="GO" id="GO:0005737">
    <property type="term" value="C:cytoplasm"/>
    <property type="evidence" value="ECO:0007669"/>
    <property type="project" value="TreeGrafter"/>
</dbReference>
<dbReference type="Gene3D" id="3.90.190.20">
    <property type="entry name" value="Mur ligase, C-terminal domain"/>
    <property type="match status" value="1"/>
</dbReference>
<evidence type="ECO:0000256" key="16">
    <source>
        <dbReference type="ARBA" id="ARBA00030592"/>
    </source>
</evidence>
<comment type="pathway">
    <text evidence="3">Cofactor biosynthesis; tetrahydrofolate biosynthesis; 7,8-dihydrofolate from 2-amino-4-hydroxy-6-hydroxymethyl-7,8-dihydropteridine diphosphate and 4-aminobenzoate: step 2/2.</text>
</comment>
<comment type="cofactor">
    <cofactor evidence="1">
        <name>Mg(2+)</name>
        <dbReference type="ChEBI" id="CHEBI:18420"/>
    </cofactor>
</comment>
<evidence type="ECO:0000256" key="2">
    <source>
        <dbReference type="ARBA" id="ARBA00002714"/>
    </source>
</evidence>
<evidence type="ECO:0000256" key="3">
    <source>
        <dbReference type="ARBA" id="ARBA00004799"/>
    </source>
</evidence>
<dbReference type="AlphaFoldDB" id="A0A7X8XUD3"/>
<name>A0A7X8XUD3_9BACT</name>
<comment type="caution">
    <text evidence="25">The sequence shown here is derived from an EMBL/GenBank/DDBJ whole genome shotgun (WGS) entry which is preliminary data.</text>
</comment>
<dbReference type="PIRSF" id="PIRSF001563">
    <property type="entry name" value="Folylpolyglu_synth"/>
    <property type="match status" value="1"/>
</dbReference>
<evidence type="ECO:0000313" key="25">
    <source>
        <dbReference type="EMBL" id="NLR90287.1"/>
    </source>
</evidence>
<comment type="catalytic activity">
    <reaction evidence="19">
        <text>10-formyltetrahydrofolyl-(gamma-L-Glu)(n) + L-glutamate + ATP = 10-formyltetrahydrofolyl-(gamma-L-Glu)(n+1) + ADP + phosphate + H(+)</text>
        <dbReference type="Rhea" id="RHEA:51904"/>
        <dbReference type="Rhea" id="RHEA-COMP:13088"/>
        <dbReference type="Rhea" id="RHEA-COMP:14300"/>
        <dbReference type="ChEBI" id="CHEBI:15378"/>
        <dbReference type="ChEBI" id="CHEBI:29985"/>
        <dbReference type="ChEBI" id="CHEBI:30616"/>
        <dbReference type="ChEBI" id="CHEBI:43474"/>
        <dbReference type="ChEBI" id="CHEBI:134413"/>
        <dbReference type="ChEBI" id="CHEBI:456216"/>
        <dbReference type="EC" id="6.3.2.17"/>
    </reaction>
</comment>
<keyword evidence="13" id="KW-0460">Magnesium</keyword>
<evidence type="ECO:0000256" key="21">
    <source>
        <dbReference type="ARBA" id="ARBA00049161"/>
    </source>
</evidence>
<evidence type="ECO:0000256" key="19">
    <source>
        <dbReference type="ARBA" id="ARBA00047808"/>
    </source>
</evidence>
<dbReference type="SUPFAM" id="SSF53244">
    <property type="entry name" value="MurD-like peptide ligases, peptide-binding domain"/>
    <property type="match status" value="1"/>
</dbReference>
<comment type="catalytic activity">
    <reaction evidence="18">
        <text>(6S)-5,6,7,8-tetrahydrofolyl-(gamma-L-Glu)(n) + L-glutamate + ATP = (6S)-5,6,7,8-tetrahydrofolyl-(gamma-L-Glu)(n+1) + ADP + phosphate + H(+)</text>
        <dbReference type="Rhea" id="RHEA:10580"/>
        <dbReference type="Rhea" id="RHEA-COMP:14738"/>
        <dbReference type="Rhea" id="RHEA-COMP:14740"/>
        <dbReference type="ChEBI" id="CHEBI:15378"/>
        <dbReference type="ChEBI" id="CHEBI:29985"/>
        <dbReference type="ChEBI" id="CHEBI:30616"/>
        <dbReference type="ChEBI" id="CHEBI:43474"/>
        <dbReference type="ChEBI" id="CHEBI:141005"/>
        <dbReference type="ChEBI" id="CHEBI:456216"/>
        <dbReference type="EC" id="6.3.2.17"/>
    </reaction>
</comment>
<dbReference type="GO" id="GO:0046872">
    <property type="term" value="F:metal ion binding"/>
    <property type="evidence" value="ECO:0007669"/>
    <property type="project" value="UniProtKB-KW"/>
</dbReference>
<dbReference type="Proteomes" id="UP000585050">
    <property type="component" value="Unassembled WGS sequence"/>
</dbReference>
<dbReference type="Pfam" id="PF08245">
    <property type="entry name" value="Mur_ligase_M"/>
    <property type="match status" value="1"/>
</dbReference>
<evidence type="ECO:0000256" key="11">
    <source>
        <dbReference type="ARBA" id="ARBA00022741"/>
    </source>
</evidence>
<feature type="domain" description="Mur ligase central" evidence="24">
    <location>
        <begin position="51"/>
        <end position="263"/>
    </location>
</feature>
<evidence type="ECO:0000256" key="10">
    <source>
        <dbReference type="ARBA" id="ARBA00022723"/>
    </source>
</evidence>
<keyword evidence="10" id="KW-0479">Metal-binding</keyword>
<evidence type="ECO:0000256" key="1">
    <source>
        <dbReference type="ARBA" id="ARBA00001946"/>
    </source>
</evidence>
<evidence type="ECO:0000256" key="22">
    <source>
        <dbReference type="PIRNR" id="PIRNR001563"/>
    </source>
</evidence>
<dbReference type="InterPro" id="IPR018109">
    <property type="entry name" value="Folylpolyglutamate_synth_CS"/>
</dbReference>
<evidence type="ECO:0000256" key="18">
    <source>
        <dbReference type="ARBA" id="ARBA00047493"/>
    </source>
</evidence>
<evidence type="ECO:0000313" key="26">
    <source>
        <dbReference type="Proteomes" id="UP000585050"/>
    </source>
</evidence>
<proteinExistence type="inferred from homology"/>
<protein>
    <recommendedName>
        <fullName evidence="8">Dihydrofolate synthase/folylpolyglutamate synthase</fullName>
        <ecNumber evidence="6">6.3.2.12</ecNumber>
        <ecNumber evidence="7">6.3.2.17</ecNumber>
    </recommendedName>
    <alternativeName>
        <fullName evidence="17">Folylpoly-gamma-glutamate synthetase-dihydrofolate synthetase</fullName>
    </alternativeName>
    <alternativeName>
        <fullName evidence="15">Folylpolyglutamate synthetase</fullName>
    </alternativeName>
    <alternativeName>
        <fullName evidence="16">Tetrahydrofolylpolyglutamate synthase</fullName>
    </alternativeName>
</protein>
<dbReference type="EMBL" id="JABAIL010000001">
    <property type="protein sequence ID" value="NLR90287.1"/>
    <property type="molecule type" value="Genomic_DNA"/>
</dbReference>
<evidence type="ECO:0000259" key="24">
    <source>
        <dbReference type="Pfam" id="PF08245"/>
    </source>
</evidence>
<comment type="similarity">
    <text evidence="5 22">Belongs to the folylpolyglutamate synthase family.</text>
</comment>
<evidence type="ECO:0000256" key="8">
    <source>
        <dbReference type="ARBA" id="ARBA00019357"/>
    </source>
</evidence>
<comment type="function">
    <text evidence="2">Functions in two distinct reactions of the de novo folate biosynthetic pathway. Catalyzes the addition of a glutamate residue to dihydropteroate (7,8-dihydropteroate or H2Pte) to form dihydrofolate (7,8-dihydrofolate monoglutamate or H2Pte-Glu). Also catalyzes successive additions of L-glutamate to tetrahydrofolate or 10-formyltetrahydrofolate or 5,10-methylenetetrahydrofolate, leading to folylpolyglutamate derivatives.</text>
</comment>
<dbReference type="RefSeq" id="WP_168880993.1">
    <property type="nucleotide sequence ID" value="NZ_JABAIL010000001.1"/>
</dbReference>
<evidence type="ECO:0000256" key="9">
    <source>
        <dbReference type="ARBA" id="ARBA00022598"/>
    </source>
</evidence>